<evidence type="ECO:0000313" key="2">
    <source>
        <dbReference type="EMBL" id="KAL0373717.1"/>
    </source>
</evidence>
<reference evidence="2" key="1">
    <citation type="submission" date="2020-06" db="EMBL/GenBank/DDBJ databases">
        <authorList>
            <person name="Li T."/>
            <person name="Hu X."/>
            <person name="Zhang T."/>
            <person name="Song X."/>
            <person name="Zhang H."/>
            <person name="Dai N."/>
            <person name="Sheng W."/>
            <person name="Hou X."/>
            <person name="Wei L."/>
        </authorList>
    </citation>
    <scope>NUCLEOTIDE SEQUENCE</scope>
    <source>
        <strain evidence="2">G02</strain>
        <tissue evidence="2">Leaf</tissue>
    </source>
</reference>
<evidence type="ECO:0000256" key="1">
    <source>
        <dbReference type="SAM" id="MobiDB-lite"/>
    </source>
</evidence>
<comment type="caution">
    <text evidence="2">The sequence shown here is derived from an EMBL/GenBank/DDBJ whole genome shotgun (WGS) entry which is preliminary data.</text>
</comment>
<reference evidence="2" key="2">
    <citation type="journal article" date="2024" name="Plant">
        <title>Genomic evolution and insights into agronomic trait innovations of Sesamum species.</title>
        <authorList>
            <person name="Miao H."/>
            <person name="Wang L."/>
            <person name="Qu L."/>
            <person name="Liu H."/>
            <person name="Sun Y."/>
            <person name="Le M."/>
            <person name="Wang Q."/>
            <person name="Wei S."/>
            <person name="Zheng Y."/>
            <person name="Lin W."/>
            <person name="Duan Y."/>
            <person name="Cao H."/>
            <person name="Xiong S."/>
            <person name="Wang X."/>
            <person name="Wei L."/>
            <person name="Li C."/>
            <person name="Ma Q."/>
            <person name="Ju M."/>
            <person name="Zhao R."/>
            <person name="Li G."/>
            <person name="Mu C."/>
            <person name="Tian Q."/>
            <person name="Mei H."/>
            <person name="Zhang T."/>
            <person name="Gao T."/>
            <person name="Zhang H."/>
        </authorList>
    </citation>
    <scope>NUCLEOTIDE SEQUENCE</scope>
    <source>
        <strain evidence="2">G02</strain>
    </source>
</reference>
<gene>
    <name evidence="2" type="ORF">Sradi_3287400</name>
</gene>
<accession>A0AAW2R0W6</accession>
<feature type="region of interest" description="Disordered" evidence="1">
    <location>
        <begin position="1"/>
        <end position="45"/>
    </location>
</feature>
<protein>
    <submittedName>
        <fullName evidence="2">Uncharacterized protein</fullName>
    </submittedName>
</protein>
<proteinExistence type="predicted"/>
<sequence length="76" mass="8044">MLSTTAARSILPNPSRESSELGAAPSPVFEGERRREAATPRNSEPYQAILSSTFSGWDSGFLADGSEVGFLRGIGV</sequence>
<organism evidence="2">
    <name type="scientific">Sesamum radiatum</name>
    <name type="common">Black benniseed</name>
    <dbReference type="NCBI Taxonomy" id="300843"/>
    <lineage>
        <taxon>Eukaryota</taxon>
        <taxon>Viridiplantae</taxon>
        <taxon>Streptophyta</taxon>
        <taxon>Embryophyta</taxon>
        <taxon>Tracheophyta</taxon>
        <taxon>Spermatophyta</taxon>
        <taxon>Magnoliopsida</taxon>
        <taxon>eudicotyledons</taxon>
        <taxon>Gunneridae</taxon>
        <taxon>Pentapetalae</taxon>
        <taxon>asterids</taxon>
        <taxon>lamiids</taxon>
        <taxon>Lamiales</taxon>
        <taxon>Pedaliaceae</taxon>
        <taxon>Sesamum</taxon>
    </lineage>
</organism>
<dbReference type="AlphaFoldDB" id="A0AAW2R0W6"/>
<name>A0AAW2R0W6_SESRA</name>
<dbReference type="EMBL" id="JACGWJ010000014">
    <property type="protein sequence ID" value="KAL0373717.1"/>
    <property type="molecule type" value="Genomic_DNA"/>
</dbReference>